<keyword evidence="2" id="KW-0645">Protease</keyword>
<dbReference type="InterPro" id="IPR000064">
    <property type="entry name" value="NLP_P60_dom"/>
</dbReference>
<dbReference type="Proteomes" id="UP001500051">
    <property type="component" value="Unassembled WGS sequence"/>
</dbReference>
<evidence type="ECO:0000256" key="1">
    <source>
        <dbReference type="ARBA" id="ARBA00007074"/>
    </source>
</evidence>
<reference evidence="8" key="1">
    <citation type="journal article" date="2019" name="Int. J. Syst. Evol. Microbiol.">
        <title>The Global Catalogue of Microorganisms (GCM) 10K type strain sequencing project: providing services to taxonomists for standard genome sequencing and annotation.</title>
        <authorList>
            <consortium name="The Broad Institute Genomics Platform"/>
            <consortium name="The Broad Institute Genome Sequencing Center for Infectious Disease"/>
            <person name="Wu L."/>
            <person name="Ma J."/>
        </authorList>
    </citation>
    <scope>NUCLEOTIDE SEQUENCE [LARGE SCALE GENOMIC DNA]</scope>
    <source>
        <strain evidence="8">JCM 16548</strain>
    </source>
</reference>
<accession>A0ABP7DI68</accession>
<sequence length="567" mass="60582">MATAFVLSVPLFGLAQTISPLPAVAAPDEPCIAANSVLPVTKSAREATAAKAAAQWFPADQVAMATAVAGAESSWNPTAVNKAARGNYGLWQINSVHGNLLDAKSWKTPADNAWMAFQVWDAADGTKGNGRGSWKPWSVYNSGSYKAYLRESAPVSDQASVCVEAPPGSEIRVSTWNVLLSNSKKGIAGGIRELTSGSDVFGLQEMGSSADRATALRAAEANGFTMTTDRTAVPIFYRTDKYTAIEQGRQRAFSAGQTVEKRGGKGTEKTKDKWVNWVHLQDNATQETFYVVNTHLLVGAYNKGVNGKNKKRIALYNQQLNTVTALTDQFQSSGSSVYVTCDCNVNYDADAGPVAAMGDSGLIANWRDLDGSPTLGKKQRLDYVWSNRTPSSQDIGEKSGSDHAMVTVTYPPSTGPSGTMTPVNGSTKQEIYSMRTVTDPTSSRTFLVPIPTGDAGKVLNRALDQVGDRWAFGGDGPDAWDCSGLTADAWKTAGVTLAHQSEAQQQKLKNVDLADAQPGDIFWREGYTAIYLGTVGTERIVVGARKSEGAVVIHVVDSHDIKAVLHP</sequence>
<dbReference type="InterPro" id="IPR051794">
    <property type="entry name" value="PG_Endopeptidase_C40"/>
</dbReference>
<evidence type="ECO:0000313" key="8">
    <source>
        <dbReference type="Proteomes" id="UP001500051"/>
    </source>
</evidence>
<dbReference type="EMBL" id="BAAAYX010000009">
    <property type="protein sequence ID" value="GAA3705115.1"/>
    <property type="molecule type" value="Genomic_DNA"/>
</dbReference>
<keyword evidence="4" id="KW-0788">Thiol protease</keyword>
<dbReference type="Pfam" id="PF00877">
    <property type="entry name" value="NLPC_P60"/>
    <property type="match status" value="1"/>
</dbReference>
<evidence type="ECO:0000259" key="6">
    <source>
        <dbReference type="PROSITE" id="PS51935"/>
    </source>
</evidence>
<dbReference type="Gene3D" id="3.60.10.10">
    <property type="entry name" value="Endonuclease/exonuclease/phosphatase"/>
    <property type="match status" value="1"/>
</dbReference>
<name>A0ABP7DI68_9ACTN</name>
<dbReference type="Gene3D" id="1.10.530.10">
    <property type="match status" value="1"/>
</dbReference>
<evidence type="ECO:0000256" key="3">
    <source>
        <dbReference type="ARBA" id="ARBA00022801"/>
    </source>
</evidence>
<dbReference type="PANTHER" id="PTHR47359:SF3">
    <property type="entry name" value="NLP_P60 DOMAIN-CONTAINING PROTEIN-RELATED"/>
    <property type="match status" value="1"/>
</dbReference>
<dbReference type="InterPro" id="IPR023346">
    <property type="entry name" value="Lysozyme-like_dom_sf"/>
</dbReference>
<dbReference type="PANTHER" id="PTHR47359">
    <property type="entry name" value="PEPTIDOGLYCAN DL-ENDOPEPTIDASE CWLO"/>
    <property type="match status" value="1"/>
</dbReference>
<comment type="caution">
    <text evidence="7">The sequence shown here is derived from an EMBL/GenBank/DDBJ whole genome shotgun (WGS) entry which is preliminary data.</text>
</comment>
<keyword evidence="3" id="KW-0378">Hydrolase</keyword>
<gene>
    <name evidence="7" type="ORF">GCM10022204_23190</name>
</gene>
<evidence type="ECO:0000313" key="7">
    <source>
        <dbReference type="EMBL" id="GAA3705115.1"/>
    </source>
</evidence>
<evidence type="ECO:0000256" key="5">
    <source>
        <dbReference type="SAM" id="SignalP"/>
    </source>
</evidence>
<dbReference type="SUPFAM" id="SSF56219">
    <property type="entry name" value="DNase I-like"/>
    <property type="match status" value="1"/>
</dbReference>
<keyword evidence="8" id="KW-1185">Reference proteome</keyword>
<evidence type="ECO:0000256" key="2">
    <source>
        <dbReference type="ARBA" id="ARBA00022670"/>
    </source>
</evidence>
<dbReference type="InterPro" id="IPR043992">
    <property type="entry name" value="SLT_3"/>
</dbReference>
<feature type="domain" description="NlpC/P60" evidence="6">
    <location>
        <begin position="452"/>
        <end position="567"/>
    </location>
</feature>
<dbReference type="SUPFAM" id="SSF54001">
    <property type="entry name" value="Cysteine proteinases"/>
    <property type="match status" value="1"/>
</dbReference>
<dbReference type="Pfam" id="PF18896">
    <property type="entry name" value="SLT_3"/>
    <property type="match status" value="1"/>
</dbReference>
<dbReference type="PROSITE" id="PS51935">
    <property type="entry name" value="NLPC_P60"/>
    <property type="match status" value="1"/>
</dbReference>
<dbReference type="SUPFAM" id="SSF53955">
    <property type="entry name" value="Lysozyme-like"/>
    <property type="match status" value="1"/>
</dbReference>
<organism evidence="7 8">
    <name type="scientific">Microlunatus aurantiacus</name>
    <dbReference type="NCBI Taxonomy" id="446786"/>
    <lineage>
        <taxon>Bacteria</taxon>
        <taxon>Bacillati</taxon>
        <taxon>Actinomycetota</taxon>
        <taxon>Actinomycetes</taxon>
        <taxon>Propionibacteriales</taxon>
        <taxon>Propionibacteriaceae</taxon>
        <taxon>Microlunatus</taxon>
    </lineage>
</organism>
<dbReference type="InterPro" id="IPR036691">
    <property type="entry name" value="Endo/exonu/phosph_ase_sf"/>
</dbReference>
<dbReference type="Gene3D" id="3.90.1720.10">
    <property type="entry name" value="endopeptidase domain like (from Nostoc punctiforme)"/>
    <property type="match status" value="1"/>
</dbReference>
<comment type="similarity">
    <text evidence="1">Belongs to the peptidase C40 family.</text>
</comment>
<evidence type="ECO:0000256" key="4">
    <source>
        <dbReference type="ARBA" id="ARBA00022807"/>
    </source>
</evidence>
<proteinExistence type="inferred from homology"/>
<keyword evidence="5" id="KW-0732">Signal</keyword>
<dbReference type="InterPro" id="IPR038765">
    <property type="entry name" value="Papain-like_cys_pep_sf"/>
</dbReference>
<feature type="chain" id="PRO_5045552648" description="NlpC/P60 domain-containing protein" evidence="5">
    <location>
        <begin position="26"/>
        <end position="567"/>
    </location>
</feature>
<dbReference type="RefSeq" id="WP_344812521.1">
    <property type="nucleotide sequence ID" value="NZ_BAAAYX010000009.1"/>
</dbReference>
<feature type="signal peptide" evidence="5">
    <location>
        <begin position="1"/>
        <end position="25"/>
    </location>
</feature>
<protein>
    <recommendedName>
        <fullName evidence="6">NlpC/P60 domain-containing protein</fullName>
    </recommendedName>
</protein>